<keyword evidence="2" id="KW-0413">Isomerase</keyword>
<dbReference type="InterPro" id="IPR013022">
    <property type="entry name" value="Xyl_isomerase-like_TIM-brl"/>
</dbReference>
<dbReference type="EMBL" id="JAPOHA010000004">
    <property type="protein sequence ID" value="MCY1713688.1"/>
    <property type="molecule type" value="Genomic_DNA"/>
</dbReference>
<dbReference type="PANTHER" id="PTHR12110">
    <property type="entry name" value="HYDROXYPYRUVATE ISOMERASE"/>
    <property type="match status" value="1"/>
</dbReference>
<dbReference type="RefSeq" id="WP_268057711.1">
    <property type="nucleotide sequence ID" value="NZ_JAPOHA010000004.1"/>
</dbReference>
<dbReference type="Proteomes" id="UP001082703">
    <property type="component" value="Unassembled WGS sequence"/>
</dbReference>
<comment type="caution">
    <text evidence="2">The sequence shown here is derived from an EMBL/GenBank/DDBJ whole genome shotgun (WGS) entry which is preliminary data.</text>
</comment>
<proteinExistence type="predicted"/>
<evidence type="ECO:0000259" key="1">
    <source>
        <dbReference type="Pfam" id="PF01261"/>
    </source>
</evidence>
<sequence length="278" mass="31334">MAHLKRKQVTGMNAHYVYYPLDYFLKVQQNAGFQTIELLGAAPHFLMDYTGFEDTGEIRKKVEDHGLKIVAFTPECAAYHFLLCSPDPAFHKRSMEYFKQGIKAAGELGAEIMPISCLGGTWDEDPKATYERAVKSLAELGPVAAENGVTLAVETACPEQARIINTLSELERLYKDVNHPGVKVALDTAAMGVAGETPRQWFETFGKEIVHCHFTDGRPYGHLVWGDGLYPLDRYIQVLNDFHYEGYLSQKITDGHYLDDPEAADLRNFRAFEPYFVD</sequence>
<dbReference type="InterPro" id="IPR036237">
    <property type="entry name" value="Xyl_isomerase-like_sf"/>
</dbReference>
<gene>
    <name evidence="2" type="ORF">OUY18_05395</name>
</gene>
<dbReference type="SUPFAM" id="SSF51658">
    <property type="entry name" value="Xylose isomerase-like"/>
    <property type="match status" value="1"/>
</dbReference>
<accession>A0ABT4BS18</accession>
<feature type="domain" description="Xylose isomerase-like TIM barrel" evidence="1">
    <location>
        <begin position="30"/>
        <end position="254"/>
    </location>
</feature>
<dbReference type="GO" id="GO:0016853">
    <property type="term" value="F:isomerase activity"/>
    <property type="evidence" value="ECO:0007669"/>
    <property type="project" value="UniProtKB-KW"/>
</dbReference>
<reference evidence="2 3" key="1">
    <citation type="submission" date="2022-11" db="EMBL/GenBank/DDBJ databases">
        <authorList>
            <person name="Caiyu Z."/>
        </authorList>
    </citation>
    <scope>NUCLEOTIDE SEQUENCE [LARGE SCALE GENOMIC DNA]</scope>
    <source>
        <strain evidence="2 3">YR-4</strain>
    </source>
</reference>
<dbReference type="InterPro" id="IPR050312">
    <property type="entry name" value="IolE/XylAMocC-like"/>
</dbReference>
<evidence type="ECO:0000313" key="2">
    <source>
        <dbReference type="EMBL" id="MCY1713688.1"/>
    </source>
</evidence>
<organism evidence="2 3">
    <name type="scientific">Caproiciproducens galactitolivorans</name>
    <dbReference type="NCBI Taxonomy" id="642589"/>
    <lineage>
        <taxon>Bacteria</taxon>
        <taxon>Bacillati</taxon>
        <taxon>Bacillota</taxon>
        <taxon>Clostridia</taxon>
        <taxon>Eubacteriales</taxon>
        <taxon>Acutalibacteraceae</taxon>
        <taxon>Caproiciproducens</taxon>
    </lineage>
</organism>
<evidence type="ECO:0000313" key="3">
    <source>
        <dbReference type="Proteomes" id="UP001082703"/>
    </source>
</evidence>
<dbReference type="Gene3D" id="3.20.20.150">
    <property type="entry name" value="Divalent-metal-dependent TIM barrel enzymes"/>
    <property type="match status" value="1"/>
</dbReference>
<dbReference type="Pfam" id="PF01261">
    <property type="entry name" value="AP_endonuc_2"/>
    <property type="match status" value="1"/>
</dbReference>
<keyword evidence="3" id="KW-1185">Reference proteome</keyword>
<name>A0ABT4BS18_9FIRM</name>
<protein>
    <submittedName>
        <fullName evidence="2">Sugar phosphate isomerase/epimerase</fullName>
    </submittedName>
</protein>